<keyword evidence="2" id="KW-0732">Signal</keyword>
<dbReference type="Proteomes" id="UP001497623">
    <property type="component" value="Unassembled WGS sequence"/>
</dbReference>
<sequence length="540" mass="59830">MGVLSVTRALHILLTSTVLLFNIVQHEVASMDVPTKYIQIDHDLVPRKLENINDMTPLPVPPGRNNLTKKYPIHKKNIQDVILNIDKQNDINSINNDQHLRGQTGAWKNESEIRKSKLKSVLGTDGEVHYDADWGLMSAVLACYNNHWVLRTGPEDWWTVVIRRIVQAMDEHGNEDKVRNFFVEFEGKKKLEVSVGPTLSNINFNSLFSQFSKKISSNIKAPELMDVIANDFSSSTPEQTMISHIMVMSYLKNYFDYGVFTTCGIPGVEMKGTKADWEKLVDKINRLESTLAPINKYLRLTEWFKKARDVLMKLSETYQGKPNIEWWTNILSWNERWSSGGPCHYWSGWFPDFVGASNIPEGYLHFPSDLVTVPLHISDSNVHPPVKDDAILVAGIVGFTIEDGSRTPIVEPKHVWSLLLPEDSAVADRLTGKNTGDVPVAQADVHGGRPNLHGQPQNNFREAQGRPQNGFGGAQGGQQTGFGGAQSGQQTGLGGAQGGQQTSFGGAQGGQQNGFRGAQGGQQNGFRGGQGGQQIFFQVP</sequence>
<dbReference type="PANTHER" id="PTHR31252:SF11">
    <property type="entry name" value="DUF4419 DOMAIN-CONTAINING PROTEIN"/>
    <property type="match status" value="1"/>
</dbReference>
<proteinExistence type="predicted"/>
<keyword evidence="4" id="KW-1185">Reference proteome</keyword>
<feature type="compositionally biased region" description="Gly residues" evidence="1">
    <location>
        <begin position="470"/>
        <end position="498"/>
    </location>
</feature>
<dbReference type="PANTHER" id="PTHR31252">
    <property type="entry name" value="DUF4419 DOMAIN-CONTAINING PROTEIN"/>
    <property type="match status" value="1"/>
</dbReference>
<reference evidence="3 4" key="1">
    <citation type="submission" date="2024-05" db="EMBL/GenBank/DDBJ databases">
        <authorList>
            <person name="Wallberg A."/>
        </authorList>
    </citation>
    <scope>NUCLEOTIDE SEQUENCE [LARGE SCALE GENOMIC DNA]</scope>
</reference>
<name>A0AAV2Q2Z1_MEGNR</name>
<evidence type="ECO:0000313" key="3">
    <source>
        <dbReference type="EMBL" id="CAL4069488.1"/>
    </source>
</evidence>
<evidence type="ECO:0000313" key="4">
    <source>
        <dbReference type="Proteomes" id="UP001497623"/>
    </source>
</evidence>
<dbReference type="Pfam" id="PF14388">
    <property type="entry name" value="DUF4419"/>
    <property type="match status" value="1"/>
</dbReference>
<feature type="signal peptide" evidence="2">
    <location>
        <begin position="1"/>
        <end position="30"/>
    </location>
</feature>
<feature type="compositionally biased region" description="Gly residues" evidence="1">
    <location>
        <begin position="506"/>
        <end position="532"/>
    </location>
</feature>
<feature type="region of interest" description="Disordered" evidence="1">
    <location>
        <begin position="443"/>
        <end position="540"/>
    </location>
</feature>
<protein>
    <submittedName>
        <fullName evidence="3">Uncharacterized protein</fullName>
    </submittedName>
</protein>
<organism evidence="3 4">
    <name type="scientific">Meganyctiphanes norvegica</name>
    <name type="common">Northern krill</name>
    <name type="synonym">Thysanopoda norvegica</name>
    <dbReference type="NCBI Taxonomy" id="48144"/>
    <lineage>
        <taxon>Eukaryota</taxon>
        <taxon>Metazoa</taxon>
        <taxon>Ecdysozoa</taxon>
        <taxon>Arthropoda</taxon>
        <taxon>Crustacea</taxon>
        <taxon>Multicrustacea</taxon>
        <taxon>Malacostraca</taxon>
        <taxon>Eumalacostraca</taxon>
        <taxon>Eucarida</taxon>
        <taxon>Euphausiacea</taxon>
        <taxon>Euphausiidae</taxon>
        <taxon>Meganyctiphanes</taxon>
    </lineage>
</organism>
<evidence type="ECO:0000256" key="1">
    <source>
        <dbReference type="SAM" id="MobiDB-lite"/>
    </source>
</evidence>
<evidence type="ECO:0000256" key="2">
    <source>
        <dbReference type="SAM" id="SignalP"/>
    </source>
</evidence>
<dbReference type="InterPro" id="IPR025533">
    <property type="entry name" value="DUF4419"/>
</dbReference>
<comment type="caution">
    <text evidence="3">The sequence shown here is derived from an EMBL/GenBank/DDBJ whole genome shotgun (WGS) entry which is preliminary data.</text>
</comment>
<accession>A0AAV2Q2Z1</accession>
<dbReference type="AlphaFoldDB" id="A0AAV2Q2Z1"/>
<dbReference type="EMBL" id="CAXKWB010003552">
    <property type="protein sequence ID" value="CAL4069488.1"/>
    <property type="molecule type" value="Genomic_DNA"/>
</dbReference>
<feature type="chain" id="PRO_5043954474" evidence="2">
    <location>
        <begin position="31"/>
        <end position="540"/>
    </location>
</feature>
<gene>
    <name evidence="3" type="ORF">MNOR_LOCUS7884</name>
</gene>